<evidence type="ECO:0000313" key="1">
    <source>
        <dbReference type="EMBL" id="MEJ1090926.1"/>
    </source>
</evidence>
<comment type="caution">
    <text evidence="1">The sequence shown here is derived from an EMBL/GenBank/DDBJ whole genome shotgun (WGS) entry which is preliminary data.</text>
</comment>
<accession>A0ABU8LK08</accession>
<dbReference type="PANTHER" id="PTHR38479:SF2">
    <property type="entry name" value="WINGED HELIX DNA-BINDING DOMAIN-CONTAINING PROTEIN"/>
    <property type="match status" value="1"/>
</dbReference>
<reference evidence="1 2" key="1">
    <citation type="submission" date="2024-02" db="EMBL/GenBank/DDBJ databases">
        <authorList>
            <person name="Saticioglu I.B."/>
        </authorList>
    </citation>
    <scope>NUCLEOTIDE SEQUENCE [LARGE SCALE GENOMIC DNA]</scope>
    <source>
        <strain evidence="1 2">Mu-43</strain>
    </source>
</reference>
<name>A0ABU8LK08_9MICO</name>
<keyword evidence="2" id="KW-1185">Reference proteome</keyword>
<dbReference type="GO" id="GO:0003677">
    <property type="term" value="F:DNA binding"/>
    <property type="evidence" value="ECO:0007669"/>
    <property type="project" value="UniProtKB-KW"/>
</dbReference>
<keyword evidence="1" id="KW-0238">DNA-binding</keyword>
<sequence>MTTPALVDERLRSHRLSAPAATVTEAAAHMLAVQSQDLLAGRWALACRTRGTPGLSEVDAAFARGDLVRAWTMRGTLHIIPARDLGWVLSVTAERQRRQAAARHRELGIDDDLLARAERALRPGLRDGGVTRAVAFTAFEAAGIDPRAQRGVHVLSALTIAGVLCQAPLAGAPGAVRREQLFVRVEDHIAESDAPADPLGELFVRYIEGHGPAGAADFAWWSGLTLGVAREAALRATGRVVEVSEGQFVGAVRPRRSDAATRMRALGAFDEYYIAYGDRTAVCPPEHLAAVGPGKNGMVRPVLLDRGRVAGGVVCRRRARRGGRALRGRARCQRGGCRGRAVPLLSCPVSRAAAGHGARRAGARRLS</sequence>
<dbReference type="EMBL" id="JBBDGN010000002">
    <property type="protein sequence ID" value="MEJ1090926.1"/>
    <property type="molecule type" value="Genomic_DNA"/>
</dbReference>
<dbReference type="PANTHER" id="PTHR38479">
    <property type="entry name" value="LMO0824 PROTEIN"/>
    <property type="match status" value="1"/>
</dbReference>
<dbReference type="RefSeq" id="WP_337317940.1">
    <property type="nucleotide sequence ID" value="NZ_JBBDGN010000002.1"/>
</dbReference>
<dbReference type="Proteomes" id="UP001366085">
    <property type="component" value="Unassembled WGS sequence"/>
</dbReference>
<dbReference type="Pfam" id="PF06224">
    <property type="entry name" value="AlkZ-like"/>
    <property type="match status" value="1"/>
</dbReference>
<proteinExistence type="predicted"/>
<dbReference type="InterPro" id="IPR009351">
    <property type="entry name" value="AlkZ-like"/>
</dbReference>
<evidence type="ECO:0000313" key="2">
    <source>
        <dbReference type="Proteomes" id="UP001366085"/>
    </source>
</evidence>
<protein>
    <submittedName>
        <fullName evidence="1">Winged helix DNA-binding domain-containing protein</fullName>
    </submittedName>
</protein>
<organism evidence="1 2">
    <name type="scientific">Microbacterium istanbulense</name>
    <dbReference type="NCBI Taxonomy" id="3122049"/>
    <lineage>
        <taxon>Bacteria</taxon>
        <taxon>Bacillati</taxon>
        <taxon>Actinomycetota</taxon>
        <taxon>Actinomycetes</taxon>
        <taxon>Micrococcales</taxon>
        <taxon>Microbacteriaceae</taxon>
        <taxon>Microbacterium</taxon>
    </lineage>
</organism>
<gene>
    <name evidence="1" type="ORF">WDU93_04395</name>
</gene>